<evidence type="ECO:0000313" key="2">
    <source>
        <dbReference type="EMBL" id="GAC67537.1"/>
    </source>
</evidence>
<evidence type="ECO:0000256" key="1">
    <source>
        <dbReference type="ARBA" id="ARBA00022679"/>
    </source>
</evidence>
<dbReference type="InterPro" id="IPR036230">
    <property type="entry name" value="LeuA_allosteric_dom_sf"/>
</dbReference>
<accession>M0QJC7</accession>
<sequence>MTFQQLTDEYAPSGSISLGSWIVEPSAQDTVICRATISVGGRDLSLQARATGQMAAMTSMLHEIGAPVQINQFHQRVVDGIITTFLLCEDRGRECWALGDGATGDEANINALVAAANRLLAD</sequence>
<protein>
    <recommendedName>
        <fullName evidence="4">2-isopropylmalate synthase LeuA allosteric (dimerisation) domain-containing protein</fullName>
    </recommendedName>
</protein>
<dbReference type="STRING" id="1223545.GS4_08_01220"/>
<comment type="caution">
    <text evidence="2">The sequence shown here is derived from an EMBL/GenBank/DDBJ whole genome shotgun (WGS) entry which is preliminary data.</text>
</comment>
<dbReference type="GO" id="GO:0016740">
    <property type="term" value="F:transferase activity"/>
    <property type="evidence" value="ECO:0007669"/>
    <property type="project" value="UniProtKB-KW"/>
</dbReference>
<proteinExistence type="predicted"/>
<dbReference type="EMBL" id="BANX01000008">
    <property type="protein sequence ID" value="GAC67537.1"/>
    <property type="molecule type" value="Genomic_DNA"/>
</dbReference>
<keyword evidence="3" id="KW-1185">Reference proteome</keyword>
<dbReference type="RefSeq" id="WP_007618816.1">
    <property type="nucleotide sequence ID" value="NZ_BANX01000008.1"/>
</dbReference>
<reference evidence="2 3" key="1">
    <citation type="submission" date="2013-01" db="EMBL/GenBank/DDBJ databases">
        <title>Whole genome shotgun sequence of Gordonia soli NBRC 108243.</title>
        <authorList>
            <person name="Isaki-Nakamura S."/>
            <person name="Hosoyama A."/>
            <person name="Tsuchikane K."/>
            <person name="Ando Y."/>
            <person name="Baba S."/>
            <person name="Ohji S."/>
            <person name="Hamada M."/>
            <person name="Tamura T."/>
            <person name="Yamazoe A."/>
            <person name="Yamazaki S."/>
            <person name="Fujita N."/>
        </authorList>
    </citation>
    <scope>NUCLEOTIDE SEQUENCE [LARGE SCALE GENOMIC DNA]</scope>
    <source>
        <strain evidence="2 3">NBRC 108243</strain>
    </source>
</reference>
<gene>
    <name evidence="2" type="ORF">GS4_08_01220</name>
</gene>
<name>M0QJC7_9ACTN</name>
<dbReference type="Gene3D" id="3.30.160.270">
    <property type="match status" value="1"/>
</dbReference>
<evidence type="ECO:0008006" key="4">
    <source>
        <dbReference type="Google" id="ProtNLM"/>
    </source>
</evidence>
<evidence type="ECO:0000313" key="3">
    <source>
        <dbReference type="Proteomes" id="UP000011666"/>
    </source>
</evidence>
<dbReference type="eggNOG" id="COG0119">
    <property type="taxonomic scope" value="Bacteria"/>
</dbReference>
<dbReference type="Proteomes" id="UP000011666">
    <property type="component" value="Unassembled WGS sequence"/>
</dbReference>
<dbReference type="OrthoDB" id="4773719at2"/>
<organism evidence="2 3">
    <name type="scientific">Gordonia soli NBRC 108243</name>
    <dbReference type="NCBI Taxonomy" id="1223545"/>
    <lineage>
        <taxon>Bacteria</taxon>
        <taxon>Bacillati</taxon>
        <taxon>Actinomycetota</taxon>
        <taxon>Actinomycetes</taxon>
        <taxon>Mycobacteriales</taxon>
        <taxon>Gordoniaceae</taxon>
        <taxon>Gordonia</taxon>
    </lineage>
</organism>
<dbReference type="AlphaFoldDB" id="M0QJC7"/>
<dbReference type="SUPFAM" id="SSF110921">
    <property type="entry name" value="2-isopropylmalate synthase LeuA, allosteric (dimerisation) domain"/>
    <property type="match status" value="1"/>
</dbReference>
<keyword evidence="1" id="KW-0808">Transferase</keyword>